<dbReference type="EMBL" id="BT122648">
    <property type="protein sequence ID" value="ADE76018.1"/>
    <property type="molecule type" value="mRNA"/>
</dbReference>
<protein>
    <submittedName>
        <fullName evidence="1">Uncharacterized protein</fullName>
    </submittedName>
</protein>
<proteinExistence type="evidence at transcript level"/>
<evidence type="ECO:0000313" key="1">
    <source>
        <dbReference type="EMBL" id="ADE76018.1"/>
    </source>
</evidence>
<dbReference type="AlphaFoldDB" id="D5A8Z9"/>
<organism evidence="1">
    <name type="scientific">Picea sitchensis</name>
    <name type="common">Sitka spruce</name>
    <name type="synonym">Pinus sitchensis</name>
    <dbReference type="NCBI Taxonomy" id="3332"/>
    <lineage>
        <taxon>Eukaryota</taxon>
        <taxon>Viridiplantae</taxon>
        <taxon>Streptophyta</taxon>
        <taxon>Embryophyta</taxon>
        <taxon>Tracheophyta</taxon>
        <taxon>Spermatophyta</taxon>
        <taxon>Pinopsida</taxon>
        <taxon>Pinidae</taxon>
        <taxon>Conifers I</taxon>
        <taxon>Pinales</taxon>
        <taxon>Pinaceae</taxon>
        <taxon>Picea</taxon>
    </lineage>
</organism>
<reference evidence="1" key="1">
    <citation type="submission" date="2010-04" db="EMBL/GenBank/DDBJ databases">
        <authorList>
            <person name="Reid K.E."/>
            <person name="Liao N."/>
            <person name="Chan S."/>
            <person name="Docking R."/>
            <person name="Taylor G."/>
            <person name="Moore R."/>
            <person name="Mayo M."/>
            <person name="Munro S."/>
            <person name="King J."/>
            <person name="Yanchuk A."/>
            <person name="Holt R."/>
            <person name="Jones S."/>
            <person name="Marra M."/>
            <person name="Ritland C.E."/>
            <person name="Ritland K."/>
            <person name="Bohlmann J."/>
        </authorList>
    </citation>
    <scope>NUCLEOTIDE SEQUENCE</scope>
    <source>
        <tissue evidence="1">Buds collected with no treatment. Collection October 2007</tissue>
    </source>
</reference>
<sequence>MPFCWMQATGMRPVLRQVEFWTEQLKLKTYNTETS</sequence>
<name>D5A8Z9_PICSI</name>
<accession>D5A8Z9</accession>